<evidence type="ECO:0000256" key="2">
    <source>
        <dbReference type="ARBA" id="ARBA00022448"/>
    </source>
</evidence>
<evidence type="ECO:0000256" key="8">
    <source>
        <dbReference type="PROSITE-ProRule" id="PRU01360"/>
    </source>
</evidence>
<keyword evidence="12" id="KW-0675">Receptor</keyword>
<proteinExistence type="inferred from homology"/>
<keyword evidence="7 8" id="KW-0998">Cell outer membrane</keyword>
<dbReference type="Gene3D" id="2.170.130.10">
    <property type="entry name" value="TonB-dependent receptor, plug domain"/>
    <property type="match status" value="1"/>
</dbReference>
<evidence type="ECO:0000256" key="6">
    <source>
        <dbReference type="ARBA" id="ARBA00023136"/>
    </source>
</evidence>
<keyword evidence="5 9" id="KW-0798">TonB box</keyword>
<evidence type="ECO:0000256" key="1">
    <source>
        <dbReference type="ARBA" id="ARBA00004571"/>
    </source>
</evidence>
<dbReference type="InterPro" id="IPR012910">
    <property type="entry name" value="Plug_dom"/>
</dbReference>
<feature type="domain" description="TonB-dependent receptor plug" evidence="11">
    <location>
        <begin position="76"/>
        <end position="180"/>
    </location>
</feature>
<dbReference type="PANTHER" id="PTHR30069:SF40">
    <property type="entry name" value="TONB-DEPENDENT RECEPTOR NMB0964-RELATED"/>
    <property type="match status" value="1"/>
</dbReference>
<keyword evidence="2 8" id="KW-0813">Transport</keyword>
<evidence type="ECO:0000259" key="11">
    <source>
        <dbReference type="Pfam" id="PF07715"/>
    </source>
</evidence>
<keyword evidence="3 8" id="KW-1134">Transmembrane beta strand</keyword>
<evidence type="ECO:0000259" key="10">
    <source>
        <dbReference type="Pfam" id="PF00593"/>
    </source>
</evidence>
<evidence type="ECO:0000313" key="13">
    <source>
        <dbReference type="Proteomes" id="UP000663923"/>
    </source>
</evidence>
<evidence type="ECO:0000313" key="12">
    <source>
        <dbReference type="EMBL" id="QTD57480.1"/>
    </source>
</evidence>
<evidence type="ECO:0000256" key="7">
    <source>
        <dbReference type="ARBA" id="ARBA00023237"/>
    </source>
</evidence>
<dbReference type="PANTHER" id="PTHR30069">
    <property type="entry name" value="TONB-DEPENDENT OUTER MEMBRANE RECEPTOR"/>
    <property type="match status" value="1"/>
</dbReference>
<dbReference type="InterPro" id="IPR037066">
    <property type="entry name" value="Plug_dom_sf"/>
</dbReference>
<dbReference type="SUPFAM" id="SSF56935">
    <property type="entry name" value="Porins"/>
    <property type="match status" value="1"/>
</dbReference>
<dbReference type="Proteomes" id="UP000663923">
    <property type="component" value="Chromosome"/>
</dbReference>
<name>A0ABX7TAH4_9SPHN</name>
<keyword evidence="4 8" id="KW-0812">Transmembrane</keyword>
<organism evidence="12 13">
    <name type="scientific">Parasphingorhabdus cellanae</name>
    <dbReference type="NCBI Taxonomy" id="2806553"/>
    <lineage>
        <taxon>Bacteria</taxon>
        <taxon>Pseudomonadati</taxon>
        <taxon>Pseudomonadota</taxon>
        <taxon>Alphaproteobacteria</taxon>
        <taxon>Sphingomonadales</taxon>
        <taxon>Sphingomonadaceae</taxon>
        <taxon>Parasphingorhabdus</taxon>
    </lineage>
</organism>
<dbReference type="InterPro" id="IPR000531">
    <property type="entry name" value="Beta-barrel_TonB"/>
</dbReference>
<gene>
    <name evidence="12" type="ORF">J4G78_08130</name>
</gene>
<protein>
    <submittedName>
        <fullName evidence="12">TonB-dependent receptor</fullName>
    </submittedName>
</protein>
<dbReference type="Pfam" id="PF00593">
    <property type="entry name" value="TonB_dep_Rec_b-barrel"/>
    <property type="match status" value="1"/>
</dbReference>
<accession>A0ABX7TAH4</accession>
<evidence type="ECO:0000256" key="9">
    <source>
        <dbReference type="RuleBase" id="RU003357"/>
    </source>
</evidence>
<sequence>MNFRIAFLSATAFSLCDPGISAAKAAETDASSEASKTGDASADENFRKRSDSYKAIRKPHRTDIIVNADALVRPAIKIAQPVTVLSGDELVHRRRATLGETLSGLPGIHLDNFGGGASRPVIRGQTLPRIEILSDGANLFDASVVSPDHMVATEPLLLDAIEVLRGPAAIIYGGSAVNGAVNLIDSKVPKQLPAGGISGGAEVRYGTGDNERTVAGRVTAALGPIAFHVESAARESDDYNVPKAFGTDRLRDSFAEAQSAAVGLSWVTSNGYIGASYTRQDSKYGLPGHSHKNGVCHQHGNYLHCVPHGRLIDPFAGQDDSHTAFIRLRNERVDVRADFDKPLRYMEHLRLRLSYTDYRHDEVDGPIIPARYAHEAYDARVEITHSPFLGFTGTLGGQYTNTTFTGINNVKNHIRKREVPFYTFKGNAYAIFLVERATFGPVDVEIGARKEWREWEHGYRYPWLSDIVHDPFSMSFGAVANLTDEYSIGLNLARSERSPSVREIFASGNNLATNSYELGLVHRKYRWIFLNDQRQENRPEVTELTHSANLTLRKTGGATTFEIGAFYQDIEDYIYSRPIDRDAARNLQFVLYDTANAKLMGVDGFVTHQFNPQSRLTVFGDYVRADMPNEDDNLPRIPPGRLGARYNWDSGPVSTEFEYYHTFAQNRFASYETRTPGYNMLNATLAYKFDLGAARSVELYLRGTNLTNELAFVHTSFVKKQSPLRGRNIAFGLRTQF</sequence>
<dbReference type="PROSITE" id="PS52016">
    <property type="entry name" value="TONB_DEPENDENT_REC_3"/>
    <property type="match status" value="1"/>
</dbReference>
<keyword evidence="13" id="KW-1185">Reference proteome</keyword>
<evidence type="ECO:0000256" key="4">
    <source>
        <dbReference type="ARBA" id="ARBA00022692"/>
    </source>
</evidence>
<evidence type="ECO:0000256" key="5">
    <source>
        <dbReference type="ARBA" id="ARBA00023077"/>
    </source>
</evidence>
<dbReference type="InterPro" id="IPR039426">
    <property type="entry name" value="TonB-dep_rcpt-like"/>
</dbReference>
<dbReference type="InterPro" id="IPR036942">
    <property type="entry name" value="Beta-barrel_TonB_sf"/>
</dbReference>
<dbReference type="Gene3D" id="2.40.170.20">
    <property type="entry name" value="TonB-dependent receptor, beta-barrel domain"/>
    <property type="match status" value="1"/>
</dbReference>
<dbReference type="EMBL" id="CP071794">
    <property type="protein sequence ID" value="QTD57480.1"/>
    <property type="molecule type" value="Genomic_DNA"/>
</dbReference>
<keyword evidence="6 8" id="KW-0472">Membrane</keyword>
<reference evidence="12 13" key="1">
    <citation type="submission" date="2021-03" db="EMBL/GenBank/DDBJ databases">
        <title>Complete genome of Parasphingorhabdus_sp.JHSY0214.</title>
        <authorList>
            <person name="Yoo J.H."/>
            <person name="Bae J.W."/>
        </authorList>
    </citation>
    <scope>NUCLEOTIDE SEQUENCE [LARGE SCALE GENOMIC DNA]</scope>
    <source>
        <strain evidence="12 13">JHSY0214</strain>
    </source>
</reference>
<evidence type="ECO:0000256" key="3">
    <source>
        <dbReference type="ARBA" id="ARBA00022452"/>
    </source>
</evidence>
<comment type="similarity">
    <text evidence="8 9">Belongs to the TonB-dependent receptor family.</text>
</comment>
<comment type="subcellular location">
    <subcellularLocation>
        <location evidence="1 8">Cell outer membrane</location>
        <topology evidence="1 8">Multi-pass membrane protein</topology>
    </subcellularLocation>
</comment>
<feature type="domain" description="TonB-dependent receptor-like beta-barrel" evidence="10">
    <location>
        <begin position="284"/>
        <end position="706"/>
    </location>
</feature>
<dbReference type="RefSeq" id="WP_207989980.1">
    <property type="nucleotide sequence ID" value="NZ_CP071794.1"/>
</dbReference>
<dbReference type="Pfam" id="PF07715">
    <property type="entry name" value="Plug"/>
    <property type="match status" value="1"/>
</dbReference>